<dbReference type="InterPro" id="IPR036108">
    <property type="entry name" value="4pyrrol_syn_uPrphyn_synt_sf"/>
</dbReference>
<accession>A0AAU9IQ17</accession>
<dbReference type="GO" id="GO:0033014">
    <property type="term" value="P:tetrapyrrole biosynthetic process"/>
    <property type="evidence" value="ECO:0007669"/>
    <property type="project" value="InterPro"/>
</dbReference>
<dbReference type="GO" id="GO:0004852">
    <property type="term" value="F:uroporphyrinogen-III synthase activity"/>
    <property type="evidence" value="ECO:0007669"/>
    <property type="project" value="InterPro"/>
</dbReference>
<proteinExistence type="predicted"/>
<dbReference type="Pfam" id="PF02602">
    <property type="entry name" value="HEM4"/>
    <property type="match status" value="1"/>
</dbReference>
<reference evidence="2" key="1">
    <citation type="submission" date="2021-09" db="EMBL/GenBank/DDBJ databases">
        <authorList>
            <consortium name="AG Swart"/>
            <person name="Singh M."/>
            <person name="Singh A."/>
            <person name="Seah K."/>
            <person name="Emmerich C."/>
        </authorList>
    </citation>
    <scope>NUCLEOTIDE SEQUENCE</scope>
    <source>
        <strain evidence="2">ATCC30299</strain>
    </source>
</reference>
<sequence>MNIDPILFFSNPNLPEEISSSLRKIGLQVLCVPVLETNYEKHEGNVKKAFENIQKVKAIVFPSHRSVLALGRTGINVRHLKWYALRESTANVCLDILSKIPEVTVKKGLPELIDTLRNDTDLIGSQIIFLSGYRQKVTPIRQLKEFDISVRNVCCFSTSSVYKTDILKTLKGITPVACVFFNVAGVRIVCNTLKNTGWEWRDKCIFATEETVAKALREKKEIRRCDAIPQDSNLEGIKQMLQSYFRCKC</sequence>
<evidence type="ECO:0000313" key="2">
    <source>
        <dbReference type="EMBL" id="CAG9316577.1"/>
    </source>
</evidence>
<evidence type="ECO:0000259" key="1">
    <source>
        <dbReference type="Pfam" id="PF02602"/>
    </source>
</evidence>
<feature type="domain" description="Tetrapyrrole biosynthesis uroporphyrinogen III synthase" evidence="1">
    <location>
        <begin position="17"/>
        <end position="219"/>
    </location>
</feature>
<organism evidence="2 3">
    <name type="scientific">Blepharisma stoltei</name>
    <dbReference type="NCBI Taxonomy" id="1481888"/>
    <lineage>
        <taxon>Eukaryota</taxon>
        <taxon>Sar</taxon>
        <taxon>Alveolata</taxon>
        <taxon>Ciliophora</taxon>
        <taxon>Postciliodesmatophora</taxon>
        <taxon>Heterotrichea</taxon>
        <taxon>Heterotrichida</taxon>
        <taxon>Blepharismidae</taxon>
        <taxon>Blepharisma</taxon>
    </lineage>
</organism>
<dbReference type="Proteomes" id="UP001162131">
    <property type="component" value="Unassembled WGS sequence"/>
</dbReference>
<dbReference type="SUPFAM" id="SSF69618">
    <property type="entry name" value="HemD-like"/>
    <property type="match status" value="1"/>
</dbReference>
<dbReference type="AlphaFoldDB" id="A0AAU9IQ17"/>
<dbReference type="EMBL" id="CAJZBQ010000016">
    <property type="protein sequence ID" value="CAG9316577.1"/>
    <property type="molecule type" value="Genomic_DNA"/>
</dbReference>
<name>A0AAU9IQ17_9CILI</name>
<comment type="caution">
    <text evidence="2">The sequence shown here is derived from an EMBL/GenBank/DDBJ whole genome shotgun (WGS) entry which is preliminary data.</text>
</comment>
<evidence type="ECO:0000313" key="3">
    <source>
        <dbReference type="Proteomes" id="UP001162131"/>
    </source>
</evidence>
<dbReference type="Gene3D" id="3.40.50.10090">
    <property type="match status" value="2"/>
</dbReference>
<keyword evidence="3" id="KW-1185">Reference proteome</keyword>
<dbReference type="InterPro" id="IPR003754">
    <property type="entry name" value="4pyrrol_synth_uPrphyn_synth"/>
</dbReference>
<gene>
    <name evidence="2" type="ORF">BSTOLATCC_MIC16685</name>
</gene>
<protein>
    <recommendedName>
        <fullName evidence="1">Tetrapyrrole biosynthesis uroporphyrinogen III synthase domain-containing protein</fullName>
    </recommendedName>
</protein>